<evidence type="ECO:0000256" key="1">
    <source>
        <dbReference type="ARBA" id="ARBA00022603"/>
    </source>
</evidence>
<protein>
    <recommendedName>
        <fullName evidence="3">Methyltransferase domain-containing protein</fullName>
    </recommendedName>
</protein>
<evidence type="ECO:0000259" key="3">
    <source>
        <dbReference type="Pfam" id="PF13649"/>
    </source>
</evidence>
<dbReference type="SUPFAM" id="SSF53335">
    <property type="entry name" value="S-adenosyl-L-methionine-dependent methyltransferases"/>
    <property type="match status" value="1"/>
</dbReference>
<evidence type="ECO:0000256" key="2">
    <source>
        <dbReference type="ARBA" id="ARBA00022679"/>
    </source>
</evidence>
<proteinExistence type="predicted"/>
<dbReference type="CDD" id="cd02440">
    <property type="entry name" value="AdoMet_MTases"/>
    <property type="match status" value="1"/>
</dbReference>
<dbReference type="AlphaFoldDB" id="A0A8H7JDH5"/>
<dbReference type="GO" id="GO:0032259">
    <property type="term" value="P:methylation"/>
    <property type="evidence" value="ECO:0007669"/>
    <property type="project" value="UniProtKB-KW"/>
</dbReference>
<evidence type="ECO:0000313" key="5">
    <source>
        <dbReference type="Proteomes" id="UP000651452"/>
    </source>
</evidence>
<feature type="domain" description="Methyltransferase" evidence="3">
    <location>
        <begin position="48"/>
        <end position="139"/>
    </location>
</feature>
<organism evidence="4 5">
    <name type="scientific">Ascochyta lentis</name>
    <dbReference type="NCBI Taxonomy" id="205686"/>
    <lineage>
        <taxon>Eukaryota</taxon>
        <taxon>Fungi</taxon>
        <taxon>Dikarya</taxon>
        <taxon>Ascomycota</taxon>
        <taxon>Pezizomycotina</taxon>
        <taxon>Dothideomycetes</taxon>
        <taxon>Pleosporomycetidae</taxon>
        <taxon>Pleosporales</taxon>
        <taxon>Pleosporineae</taxon>
        <taxon>Didymellaceae</taxon>
        <taxon>Ascochyta</taxon>
    </lineage>
</organism>
<reference evidence="4" key="2">
    <citation type="submission" date="2020-09" db="EMBL/GenBank/DDBJ databases">
        <title>Reference genome assembly for Australian Ascochyta lentis isolate Al4.</title>
        <authorList>
            <person name="Lee R.C."/>
            <person name="Farfan-Caceres L.M."/>
            <person name="Debler J.W."/>
            <person name="Williams A.H."/>
            <person name="Henares B.M."/>
        </authorList>
    </citation>
    <scope>NUCLEOTIDE SEQUENCE</scope>
    <source>
        <strain evidence="4">Al4</strain>
    </source>
</reference>
<dbReference type="PANTHER" id="PTHR43861">
    <property type="entry name" value="TRANS-ACONITATE 2-METHYLTRANSFERASE-RELATED"/>
    <property type="match status" value="1"/>
</dbReference>
<evidence type="ECO:0000313" key="4">
    <source>
        <dbReference type="EMBL" id="KAF9701150.1"/>
    </source>
</evidence>
<dbReference type="InterPro" id="IPR041698">
    <property type="entry name" value="Methyltransf_25"/>
</dbReference>
<dbReference type="OrthoDB" id="540004at2759"/>
<dbReference type="GO" id="GO:0008168">
    <property type="term" value="F:methyltransferase activity"/>
    <property type="evidence" value="ECO:0007669"/>
    <property type="project" value="UniProtKB-KW"/>
</dbReference>
<dbReference type="PANTHER" id="PTHR43861:SF1">
    <property type="entry name" value="TRANS-ACONITATE 2-METHYLTRANSFERASE"/>
    <property type="match status" value="1"/>
</dbReference>
<name>A0A8H7JDH5_9PLEO</name>
<accession>A0A8H7JDH5</accession>
<sequence>MSDTPESIVEHAYDHISQWYLQWVESQKSQREIYTEKLLEMLQPSPTVLELGCGPGIPILNLLLDRGAQVVGNDISTKQIEIARAYCPKAQLITGDMARLAFEPESFHGVISFYSLFHLPRSKLKAMLINIHRWLKPGGVFALNLATIDEEEIHGEFLGYGLFWSSYCVDENKRLLREIGFDLLQVQVLQAGDGNLKEDDPDFDAEFMWIMAQKKDPSTRQNVARVVERDD</sequence>
<dbReference type="EMBL" id="RZGK01000002">
    <property type="protein sequence ID" value="KAF9701150.1"/>
    <property type="molecule type" value="Genomic_DNA"/>
</dbReference>
<dbReference type="Proteomes" id="UP000651452">
    <property type="component" value="Unassembled WGS sequence"/>
</dbReference>
<keyword evidence="1" id="KW-0489">Methyltransferase</keyword>
<keyword evidence="5" id="KW-1185">Reference proteome</keyword>
<gene>
    <name evidence="4" type="ORF">EKO04_000890</name>
</gene>
<reference evidence="4" key="1">
    <citation type="submission" date="2018-12" db="EMBL/GenBank/DDBJ databases">
        <authorList>
            <person name="Syme R.A."/>
            <person name="Farfan-Caceres L."/>
            <person name="Lichtenzveig J."/>
        </authorList>
    </citation>
    <scope>NUCLEOTIDE SEQUENCE</scope>
    <source>
        <strain evidence="4">Al4</strain>
    </source>
</reference>
<comment type="caution">
    <text evidence="4">The sequence shown here is derived from an EMBL/GenBank/DDBJ whole genome shotgun (WGS) entry which is preliminary data.</text>
</comment>
<dbReference type="InterPro" id="IPR029063">
    <property type="entry name" value="SAM-dependent_MTases_sf"/>
</dbReference>
<dbReference type="Gene3D" id="3.40.50.150">
    <property type="entry name" value="Vaccinia Virus protein VP39"/>
    <property type="match status" value="1"/>
</dbReference>
<dbReference type="Pfam" id="PF13649">
    <property type="entry name" value="Methyltransf_25"/>
    <property type="match status" value="1"/>
</dbReference>
<keyword evidence="2" id="KW-0808">Transferase</keyword>